<evidence type="ECO:0000256" key="1">
    <source>
        <dbReference type="SAM" id="MobiDB-lite"/>
    </source>
</evidence>
<dbReference type="EMBL" id="NEVH01015821">
    <property type="protein sequence ID" value="PNF26629.1"/>
    <property type="molecule type" value="Genomic_DNA"/>
</dbReference>
<dbReference type="Proteomes" id="UP000235965">
    <property type="component" value="Unassembled WGS sequence"/>
</dbReference>
<organism evidence="2 3">
    <name type="scientific">Cryptotermes secundus</name>
    <dbReference type="NCBI Taxonomy" id="105785"/>
    <lineage>
        <taxon>Eukaryota</taxon>
        <taxon>Metazoa</taxon>
        <taxon>Ecdysozoa</taxon>
        <taxon>Arthropoda</taxon>
        <taxon>Hexapoda</taxon>
        <taxon>Insecta</taxon>
        <taxon>Pterygota</taxon>
        <taxon>Neoptera</taxon>
        <taxon>Polyneoptera</taxon>
        <taxon>Dictyoptera</taxon>
        <taxon>Blattodea</taxon>
        <taxon>Blattoidea</taxon>
        <taxon>Termitoidae</taxon>
        <taxon>Kalotermitidae</taxon>
        <taxon>Cryptotermitinae</taxon>
        <taxon>Cryptotermes</taxon>
    </lineage>
</organism>
<protein>
    <submittedName>
        <fullName evidence="2">Uncharacterized protein</fullName>
    </submittedName>
</protein>
<gene>
    <name evidence="2" type="ORF">B7P43_G09368</name>
</gene>
<dbReference type="InParanoid" id="A0A2J7QDH4"/>
<feature type="region of interest" description="Disordered" evidence="1">
    <location>
        <begin position="172"/>
        <end position="281"/>
    </location>
</feature>
<accession>A0A2J7QDH4</accession>
<name>A0A2J7QDH4_9NEOP</name>
<sequence length="281" mass="31264">MQWINRSYPNIITETYSPFCFRKKIVIHVPTSVKHIYHHHTKEVLVKPKQHHEHSLEGDGWSLLENTDGWSVEHVTGHGLSGSDHEDWYKSKGRHGRGHGHWHEGKGSEDFLLGIRNIGEEKPQVGSAGKSPSGWKQGRDGSFGSKGSGVWQTVKGHAGNLNGFVHGKFWEDGTDSRGSNRERRHQLSGHEGSFISGTTRQRGRYAVKEHSEEDKIRGTGVSLSTDKYGGPNAADWDELGKTIGGHRGKHSPTSSSEAKDHIRSSYSNFVLHSVRDGRQSA</sequence>
<proteinExistence type="predicted"/>
<reference evidence="2 3" key="1">
    <citation type="submission" date="2017-12" db="EMBL/GenBank/DDBJ databases">
        <title>Hemimetabolous genomes reveal molecular basis of termite eusociality.</title>
        <authorList>
            <person name="Harrison M.C."/>
            <person name="Jongepier E."/>
            <person name="Robertson H.M."/>
            <person name="Arning N."/>
            <person name="Bitard-Feildel T."/>
            <person name="Chao H."/>
            <person name="Childers C.P."/>
            <person name="Dinh H."/>
            <person name="Doddapaneni H."/>
            <person name="Dugan S."/>
            <person name="Gowin J."/>
            <person name="Greiner C."/>
            <person name="Han Y."/>
            <person name="Hu H."/>
            <person name="Hughes D.S.T."/>
            <person name="Huylmans A.-K."/>
            <person name="Kemena C."/>
            <person name="Kremer L.P.M."/>
            <person name="Lee S.L."/>
            <person name="Lopez-Ezquerra A."/>
            <person name="Mallet L."/>
            <person name="Monroy-Kuhn J.M."/>
            <person name="Moser A."/>
            <person name="Murali S.C."/>
            <person name="Muzny D.M."/>
            <person name="Otani S."/>
            <person name="Piulachs M.-D."/>
            <person name="Poelchau M."/>
            <person name="Qu J."/>
            <person name="Schaub F."/>
            <person name="Wada-Katsumata A."/>
            <person name="Worley K.C."/>
            <person name="Xie Q."/>
            <person name="Ylla G."/>
            <person name="Poulsen M."/>
            <person name="Gibbs R.A."/>
            <person name="Schal C."/>
            <person name="Richards S."/>
            <person name="Belles X."/>
            <person name="Korb J."/>
            <person name="Bornberg-Bauer E."/>
        </authorList>
    </citation>
    <scope>NUCLEOTIDE SEQUENCE [LARGE SCALE GENOMIC DNA]</scope>
    <source>
        <tissue evidence="2">Whole body</tissue>
    </source>
</reference>
<evidence type="ECO:0000313" key="3">
    <source>
        <dbReference type="Proteomes" id="UP000235965"/>
    </source>
</evidence>
<comment type="caution">
    <text evidence="2">The sequence shown here is derived from an EMBL/GenBank/DDBJ whole genome shotgun (WGS) entry which is preliminary data.</text>
</comment>
<feature type="compositionally biased region" description="Basic and acidic residues" evidence="1">
    <location>
        <begin position="172"/>
        <end position="181"/>
    </location>
</feature>
<feature type="region of interest" description="Disordered" evidence="1">
    <location>
        <begin position="122"/>
        <end position="151"/>
    </location>
</feature>
<keyword evidence="3" id="KW-1185">Reference proteome</keyword>
<dbReference type="AlphaFoldDB" id="A0A2J7QDH4"/>
<evidence type="ECO:0000313" key="2">
    <source>
        <dbReference type="EMBL" id="PNF26629.1"/>
    </source>
</evidence>
<feature type="compositionally biased region" description="Basic and acidic residues" evidence="1">
    <location>
        <begin position="206"/>
        <end position="217"/>
    </location>
</feature>